<dbReference type="Proteomes" id="UP000297597">
    <property type="component" value="Unassembled WGS sequence"/>
</dbReference>
<proteinExistence type="predicted"/>
<dbReference type="EMBL" id="QFFZ01000021">
    <property type="protein sequence ID" value="TEB10798.1"/>
    <property type="molecule type" value="Genomic_DNA"/>
</dbReference>
<sequence>MNIISSKQSKRQGVIPDPNRPTCCPICKREAPPGRVFNRVNTIFRKRDGKTTQRYRCVWRDCRETFSVRPADHQDFASQENCVEAYSALKGTYRQLSEQTGYSPGSIWRWVNQACREVSGWLRGLTTVVMEWLPGTSVQLVVREDKRKAWHSRRIRRPGKIDQLLQLEQLPGWVQKCRQAVADLPPVPVGHLAFCRVVLPRLCQMEIFPTTLNRTALGAKLC</sequence>
<comment type="caution">
    <text evidence="1">The sequence shown here is derived from an EMBL/GenBank/DDBJ whole genome shotgun (WGS) entry which is preliminary data.</text>
</comment>
<protein>
    <submittedName>
        <fullName evidence="1">Uncharacterized protein</fullName>
    </submittedName>
</protein>
<evidence type="ECO:0000313" key="1">
    <source>
        <dbReference type="EMBL" id="TEB10798.1"/>
    </source>
</evidence>
<reference evidence="1 2" key="1">
    <citation type="journal article" date="2018" name="Environ. Microbiol.">
        <title>Novel energy conservation strategies and behaviour of Pelotomaculum schinkii driving syntrophic propionate catabolism.</title>
        <authorList>
            <person name="Hidalgo-Ahumada C.A.P."/>
            <person name="Nobu M.K."/>
            <person name="Narihiro T."/>
            <person name="Tamaki H."/>
            <person name="Liu W.T."/>
            <person name="Kamagata Y."/>
            <person name="Stams A.J.M."/>
            <person name="Imachi H."/>
            <person name="Sousa D.Z."/>
        </authorList>
    </citation>
    <scope>NUCLEOTIDE SEQUENCE [LARGE SCALE GENOMIC DNA]</scope>
    <source>
        <strain evidence="1 2">MGP</strain>
    </source>
</reference>
<evidence type="ECO:0000313" key="2">
    <source>
        <dbReference type="Proteomes" id="UP000297597"/>
    </source>
</evidence>
<keyword evidence="2" id="KW-1185">Reference proteome</keyword>
<accession>A0A4Y7RP72</accession>
<name>A0A4Y7RP72_9FIRM</name>
<organism evidence="1 2">
    <name type="scientific">Pelotomaculum propionicicum</name>
    <dbReference type="NCBI Taxonomy" id="258475"/>
    <lineage>
        <taxon>Bacteria</taxon>
        <taxon>Bacillati</taxon>
        <taxon>Bacillota</taxon>
        <taxon>Clostridia</taxon>
        <taxon>Eubacteriales</taxon>
        <taxon>Desulfotomaculaceae</taxon>
        <taxon>Pelotomaculum</taxon>
    </lineage>
</organism>
<gene>
    <name evidence="1" type="ORF">Pmgp_02113</name>
</gene>
<dbReference type="AlphaFoldDB" id="A0A4Y7RP72"/>